<feature type="transmembrane region" description="Helical" evidence="6">
    <location>
        <begin position="142"/>
        <end position="163"/>
    </location>
</feature>
<feature type="transmembrane region" description="Helical" evidence="6">
    <location>
        <begin position="103"/>
        <end position="122"/>
    </location>
</feature>
<evidence type="ECO:0000313" key="8">
    <source>
        <dbReference type="Proteomes" id="UP000727407"/>
    </source>
</evidence>
<evidence type="ECO:0000256" key="2">
    <source>
        <dbReference type="ARBA" id="ARBA00022448"/>
    </source>
</evidence>
<dbReference type="SUPFAM" id="SSF161070">
    <property type="entry name" value="SNF-like"/>
    <property type="match status" value="1"/>
</dbReference>
<keyword evidence="4 6" id="KW-1133">Transmembrane helix</keyword>
<dbReference type="GO" id="GO:0005886">
    <property type="term" value="C:plasma membrane"/>
    <property type="evidence" value="ECO:0007669"/>
    <property type="project" value="TreeGrafter"/>
</dbReference>
<gene>
    <name evidence="7" type="ORF">DAT39_003337</name>
</gene>
<dbReference type="PANTHER" id="PTHR11616:SF237">
    <property type="entry name" value="TRANSPORTER"/>
    <property type="match status" value="1"/>
</dbReference>
<keyword evidence="5 6" id="KW-0472">Membrane</keyword>
<evidence type="ECO:0000313" key="7">
    <source>
        <dbReference type="EMBL" id="KAF5906928.1"/>
    </source>
</evidence>
<dbReference type="Pfam" id="PF00209">
    <property type="entry name" value="SNF"/>
    <property type="match status" value="1"/>
</dbReference>
<sequence>FVRLELIISTAIDRFPTVLRRPFRRELFVLFFCTACFCFQILMTTQGGVYIFQLIDYYGSSGACLLFMCLIETLVIGWIFGTDRMFDVIEDMCDKPPSAFFKYCWKYFTPLMCFGALIFYLAKYKPLTYNNVYIYPNWAYGLGWFMSTFPPILVIIWGLVKLYTHSGTLKQ</sequence>
<dbReference type="Proteomes" id="UP000727407">
    <property type="component" value="Unassembled WGS sequence"/>
</dbReference>
<dbReference type="PRINTS" id="PR00176">
    <property type="entry name" value="NANEUSMPORT"/>
</dbReference>
<evidence type="ECO:0000256" key="4">
    <source>
        <dbReference type="ARBA" id="ARBA00022989"/>
    </source>
</evidence>
<accession>A0A8J4UDG8</accession>
<feature type="non-terminal residue" evidence="7">
    <location>
        <position position="1"/>
    </location>
</feature>
<name>A0A8J4UDG8_CLAMG</name>
<comment type="subcellular location">
    <subcellularLocation>
        <location evidence="1">Membrane</location>
        <topology evidence="1">Multi-pass membrane protein</topology>
    </subcellularLocation>
</comment>
<evidence type="ECO:0000256" key="1">
    <source>
        <dbReference type="ARBA" id="ARBA00004141"/>
    </source>
</evidence>
<feature type="non-terminal residue" evidence="7">
    <location>
        <position position="171"/>
    </location>
</feature>
<protein>
    <submittedName>
        <fullName evidence="7">Sodium- and chloride-dependent GABA transporter 2-like</fullName>
    </submittedName>
</protein>
<dbReference type="PANTHER" id="PTHR11616">
    <property type="entry name" value="SODIUM/CHLORIDE DEPENDENT TRANSPORTER"/>
    <property type="match status" value="1"/>
</dbReference>
<organism evidence="7 8">
    <name type="scientific">Clarias magur</name>
    <name type="common">Asian catfish</name>
    <name type="synonym">Macropteronotus magur</name>
    <dbReference type="NCBI Taxonomy" id="1594786"/>
    <lineage>
        <taxon>Eukaryota</taxon>
        <taxon>Metazoa</taxon>
        <taxon>Chordata</taxon>
        <taxon>Craniata</taxon>
        <taxon>Vertebrata</taxon>
        <taxon>Euteleostomi</taxon>
        <taxon>Actinopterygii</taxon>
        <taxon>Neopterygii</taxon>
        <taxon>Teleostei</taxon>
        <taxon>Ostariophysi</taxon>
        <taxon>Siluriformes</taxon>
        <taxon>Clariidae</taxon>
        <taxon>Clarias</taxon>
    </lineage>
</organism>
<dbReference type="InterPro" id="IPR037272">
    <property type="entry name" value="SNS_sf"/>
</dbReference>
<keyword evidence="8" id="KW-1185">Reference proteome</keyword>
<keyword evidence="2" id="KW-0813">Transport</keyword>
<feature type="transmembrane region" description="Helical" evidence="6">
    <location>
        <begin position="58"/>
        <end position="82"/>
    </location>
</feature>
<dbReference type="EMBL" id="QNUK01000026">
    <property type="protein sequence ID" value="KAF5906928.1"/>
    <property type="molecule type" value="Genomic_DNA"/>
</dbReference>
<dbReference type="OrthoDB" id="6581954at2759"/>
<dbReference type="GO" id="GO:0005332">
    <property type="term" value="F:gamma-aminobutyric acid:sodium:chloride symporter activity"/>
    <property type="evidence" value="ECO:0007669"/>
    <property type="project" value="TreeGrafter"/>
</dbReference>
<evidence type="ECO:0000256" key="6">
    <source>
        <dbReference type="SAM" id="Phobius"/>
    </source>
</evidence>
<evidence type="ECO:0000256" key="3">
    <source>
        <dbReference type="ARBA" id="ARBA00022692"/>
    </source>
</evidence>
<dbReference type="GO" id="GO:0042995">
    <property type="term" value="C:cell projection"/>
    <property type="evidence" value="ECO:0007669"/>
    <property type="project" value="TreeGrafter"/>
</dbReference>
<evidence type="ECO:0000256" key="5">
    <source>
        <dbReference type="ARBA" id="ARBA00023136"/>
    </source>
</evidence>
<feature type="transmembrane region" description="Helical" evidence="6">
    <location>
        <begin position="27"/>
        <end position="52"/>
    </location>
</feature>
<comment type="caution">
    <text evidence="7">The sequence shown here is derived from an EMBL/GenBank/DDBJ whole genome shotgun (WGS) entry which is preliminary data.</text>
</comment>
<dbReference type="AlphaFoldDB" id="A0A8J4UDG8"/>
<dbReference type="PROSITE" id="PS50267">
    <property type="entry name" value="NA_NEUROTRAN_SYMP_3"/>
    <property type="match status" value="1"/>
</dbReference>
<proteinExistence type="predicted"/>
<keyword evidence="3 6" id="KW-0812">Transmembrane</keyword>
<reference evidence="7" key="1">
    <citation type="submission" date="2020-07" db="EMBL/GenBank/DDBJ databases">
        <title>Clarias magur genome sequencing, assembly and annotation.</title>
        <authorList>
            <person name="Kushwaha B."/>
            <person name="Kumar R."/>
            <person name="Das P."/>
            <person name="Joshi C.G."/>
            <person name="Kumar D."/>
            <person name="Nagpure N.S."/>
            <person name="Pandey M."/>
            <person name="Agarwal S."/>
            <person name="Srivastava S."/>
            <person name="Singh M."/>
            <person name="Sahoo L."/>
            <person name="Jayasankar P."/>
            <person name="Meher P.K."/>
            <person name="Koringa P.G."/>
            <person name="Iquebal M.A."/>
            <person name="Das S.P."/>
            <person name="Bit A."/>
            <person name="Patnaik S."/>
            <person name="Patel N."/>
            <person name="Shah T.M."/>
            <person name="Hinsu A."/>
            <person name="Jena J.K."/>
        </authorList>
    </citation>
    <scope>NUCLEOTIDE SEQUENCE</scope>
    <source>
        <strain evidence="7">CIFAMagur01</strain>
        <tissue evidence="7">Testis</tissue>
    </source>
</reference>
<dbReference type="InterPro" id="IPR000175">
    <property type="entry name" value="Na/ntran_symport"/>
</dbReference>